<proteinExistence type="predicted"/>
<gene>
    <name evidence="1" type="ORF">GFSPODELE1_LOCUS4263</name>
</gene>
<sequence length="119" mass="13487">MFLSSVIPLIHGSKVVRPLDLIVPSISLSQRRIRKVMSNRIRISYSIGIPLFIKGALVRREVAMIGKGLAKWTNVHIDDLVELFIILFKTILSNPEKIGHGREGYFFAGNGERTWFDLP</sequence>
<dbReference type="SUPFAM" id="SSF51735">
    <property type="entry name" value="NAD(P)-binding Rossmann-fold domains"/>
    <property type="match status" value="1"/>
</dbReference>
<name>A0ABP1D6X7_9APHY</name>
<organism evidence="1 2">
    <name type="scientific">Somion occarium</name>
    <dbReference type="NCBI Taxonomy" id="3059160"/>
    <lineage>
        <taxon>Eukaryota</taxon>
        <taxon>Fungi</taxon>
        <taxon>Dikarya</taxon>
        <taxon>Basidiomycota</taxon>
        <taxon>Agaricomycotina</taxon>
        <taxon>Agaricomycetes</taxon>
        <taxon>Polyporales</taxon>
        <taxon>Cerrenaceae</taxon>
        <taxon>Somion</taxon>
    </lineage>
</organism>
<reference evidence="2" key="1">
    <citation type="submission" date="2024-04" db="EMBL/GenBank/DDBJ databases">
        <authorList>
            <person name="Shaw F."/>
            <person name="Minotto A."/>
        </authorList>
    </citation>
    <scope>NUCLEOTIDE SEQUENCE [LARGE SCALE GENOMIC DNA]</scope>
</reference>
<keyword evidence="2" id="KW-1185">Reference proteome</keyword>
<dbReference type="Proteomes" id="UP001497453">
    <property type="component" value="Chromosome 2"/>
</dbReference>
<dbReference type="InterPro" id="IPR036291">
    <property type="entry name" value="NAD(P)-bd_dom_sf"/>
</dbReference>
<evidence type="ECO:0000313" key="1">
    <source>
        <dbReference type="EMBL" id="CAL1702847.1"/>
    </source>
</evidence>
<dbReference type="EMBL" id="OZ037945">
    <property type="protein sequence ID" value="CAL1702847.1"/>
    <property type="molecule type" value="Genomic_DNA"/>
</dbReference>
<protein>
    <submittedName>
        <fullName evidence="1">Uncharacterized protein</fullName>
    </submittedName>
</protein>
<accession>A0ABP1D6X7</accession>
<evidence type="ECO:0000313" key="2">
    <source>
        <dbReference type="Proteomes" id="UP001497453"/>
    </source>
</evidence>